<proteinExistence type="predicted"/>
<dbReference type="Pfam" id="PF00024">
    <property type="entry name" value="PAN_1"/>
    <property type="match status" value="1"/>
</dbReference>
<reference evidence="5" key="1">
    <citation type="submission" date="2022-08" db="UniProtKB">
        <authorList>
            <consortium name="EnsemblMetazoa"/>
        </authorList>
    </citation>
    <scope>IDENTIFICATION</scope>
    <source>
        <strain evidence="5">05x7-T-G4-1.051#20</strain>
    </source>
</reference>
<accession>A0A8W8MQT3</accession>
<keyword evidence="1 2" id="KW-1015">Disulfide bond</keyword>
<dbReference type="EnsemblMetazoa" id="G33863.1">
    <property type="protein sequence ID" value="G33863.1:cds"/>
    <property type="gene ID" value="G33863"/>
</dbReference>
<dbReference type="SUPFAM" id="SSF57535">
    <property type="entry name" value="Complement control module/SCR domain"/>
    <property type="match status" value="1"/>
</dbReference>
<evidence type="ECO:0000313" key="5">
    <source>
        <dbReference type="EnsemblMetazoa" id="G33863.1:cds"/>
    </source>
</evidence>
<dbReference type="PROSITE" id="PS50948">
    <property type="entry name" value="PAN"/>
    <property type="match status" value="1"/>
</dbReference>
<evidence type="ECO:0000259" key="4">
    <source>
        <dbReference type="PROSITE" id="PS50948"/>
    </source>
</evidence>
<dbReference type="PROSITE" id="PS50923">
    <property type="entry name" value="SUSHI"/>
    <property type="match status" value="1"/>
</dbReference>
<dbReference type="SUPFAM" id="SSF57414">
    <property type="entry name" value="Hairpin loop containing domain-like"/>
    <property type="match status" value="1"/>
</dbReference>
<dbReference type="Pfam" id="PF00084">
    <property type="entry name" value="Sushi"/>
    <property type="match status" value="1"/>
</dbReference>
<feature type="domain" description="Sushi" evidence="3">
    <location>
        <begin position="125"/>
        <end position="184"/>
    </location>
</feature>
<dbReference type="Proteomes" id="UP000005408">
    <property type="component" value="Unassembled WGS sequence"/>
</dbReference>
<name>A0A8W8MQT3_MAGGI</name>
<dbReference type="AlphaFoldDB" id="A0A8W8MQT3"/>
<sequence length="285" mass="32135">MIIFRYPWFIYSFLVPCYGTLQPGFSQLQRGHRLDRKLIQSFTELSFLDCVIECLVTPRCKSVNYFKGANFCELNYENKTTAETMYMDNAGWGLAGACSNSNCQLNETCKHNRYSEDKFFECVLSDCGIPDLKGIDLNTTRREDAIGIHRRIHASCADGYSQSGSGLLNCQSNGEWKYDIVCEVTVPLELAFGKPAEQSSTYLLHGPEYAVDGSSKAMESDMAASMLRRLKDDGFEISAIHADNDCTTAARLKAEFQSLEKRCDKNHLKKNMTKQLYSLSKSKSN</sequence>
<organism evidence="5 6">
    <name type="scientific">Magallana gigas</name>
    <name type="common">Pacific oyster</name>
    <name type="synonym">Crassostrea gigas</name>
    <dbReference type="NCBI Taxonomy" id="29159"/>
    <lineage>
        <taxon>Eukaryota</taxon>
        <taxon>Metazoa</taxon>
        <taxon>Spiralia</taxon>
        <taxon>Lophotrochozoa</taxon>
        <taxon>Mollusca</taxon>
        <taxon>Bivalvia</taxon>
        <taxon>Autobranchia</taxon>
        <taxon>Pteriomorphia</taxon>
        <taxon>Ostreida</taxon>
        <taxon>Ostreoidea</taxon>
        <taxon>Ostreidae</taxon>
        <taxon>Magallana</taxon>
    </lineage>
</organism>
<protein>
    <recommendedName>
        <fullName evidence="7">Sushi domain-containing protein</fullName>
    </recommendedName>
</protein>
<evidence type="ECO:0000259" key="3">
    <source>
        <dbReference type="PROSITE" id="PS50923"/>
    </source>
</evidence>
<dbReference type="InterPro" id="IPR003609">
    <property type="entry name" value="Pan_app"/>
</dbReference>
<dbReference type="Pfam" id="PF20700">
    <property type="entry name" value="Mutator"/>
    <property type="match status" value="1"/>
</dbReference>
<keyword evidence="6" id="KW-1185">Reference proteome</keyword>
<dbReference type="InterPro" id="IPR000436">
    <property type="entry name" value="Sushi_SCR_CCP_dom"/>
</dbReference>
<comment type="caution">
    <text evidence="2">Lacks conserved residue(s) required for the propagation of feature annotation.</text>
</comment>
<dbReference type="InterPro" id="IPR035976">
    <property type="entry name" value="Sushi/SCR/CCP_sf"/>
</dbReference>
<dbReference type="Gene3D" id="2.10.70.10">
    <property type="entry name" value="Complement Module, domain 1"/>
    <property type="match status" value="1"/>
</dbReference>
<feature type="domain" description="Apple" evidence="4">
    <location>
        <begin position="17"/>
        <end position="98"/>
    </location>
</feature>
<dbReference type="InterPro" id="IPR049012">
    <property type="entry name" value="Mutator_transp_dom"/>
</dbReference>
<keyword evidence="2" id="KW-0768">Sushi</keyword>
<evidence type="ECO:0000313" key="6">
    <source>
        <dbReference type="Proteomes" id="UP000005408"/>
    </source>
</evidence>
<evidence type="ECO:0000256" key="2">
    <source>
        <dbReference type="PROSITE-ProRule" id="PRU00302"/>
    </source>
</evidence>
<evidence type="ECO:0000256" key="1">
    <source>
        <dbReference type="ARBA" id="ARBA00023157"/>
    </source>
</evidence>
<evidence type="ECO:0008006" key="7">
    <source>
        <dbReference type="Google" id="ProtNLM"/>
    </source>
</evidence>
<feature type="disulfide bond" evidence="2">
    <location>
        <begin position="127"/>
        <end position="170"/>
    </location>
</feature>